<sequence length="240" mass="25884">MTRWGTSMTQTDEHQAPGPTYTLRSALKHLPRLAAAVLLHAPKLLSQGSAGVTTGFRRQAGQTIRMSSFIDHQLRTVIDTPITVAEAPRKLCSSARICSYSWTTGRFLRAFGASRKGIKTGCFAHSSSPFPSSPTHLHTHSYTPFPPTTQPTKPTFNMSDAGRRDLTSQIGSNVKPDSQKSFVEQGKEKLDSLASSAQPESQKSTTQKIGDSVSGNSNQNQGSVIDSVKDTLGLGNNNKP</sequence>
<dbReference type="Gene3D" id="6.10.250.2440">
    <property type="match status" value="2"/>
</dbReference>
<name>A0A177TUN9_9BASI</name>
<proteinExistence type="predicted"/>
<reference evidence="2" key="1">
    <citation type="submission" date="2016-04" db="EMBL/GenBank/DDBJ databases">
        <authorList>
            <person name="Nguyen H.D."/>
            <person name="Samba Siva P."/>
            <person name="Cullis J."/>
            <person name="Levesque C.A."/>
            <person name="Hambleton S."/>
        </authorList>
    </citation>
    <scope>NUCLEOTIDE SEQUENCE</scope>
    <source>
        <strain evidence="2">DAOMC 236416</strain>
    </source>
</reference>
<reference evidence="2" key="2">
    <citation type="journal article" date="2019" name="IMA Fungus">
        <title>Genome sequencing and comparison of five Tilletia species to identify candidate genes for the detection of regulated species infecting wheat.</title>
        <authorList>
            <person name="Nguyen H.D.T."/>
            <person name="Sultana T."/>
            <person name="Kesanakurti P."/>
            <person name="Hambleton S."/>
        </authorList>
    </citation>
    <scope>NUCLEOTIDE SEQUENCE</scope>
    <source>
        <strain evidence="2">DAOMC 236416</strain>
    </source>
</reference>
<evidence type="ECO:0000313" key="2">
    <source>
        <dbReference type="EMBL" id="KAE8258241.1"/>
    </source>
</evidence>
<protein>
    <submittedName>
        <fullName evidence="2">Uncharacterized protein</fullName>
    </submittedName>
</protein>
<dbReference type="Proteomes" id="UP000077521">
    <property type="component" value="Unassembled WGS sequence"/>
</dbReference>
<keyword evidence="3" id="KW-1185">Reference proteome</keyword>
<feature type="region of interest" description="Disordered" evidence="1">
    <location>
        <begin position="127"/>
        <end position="240"/>
    </location>
</feature>
<dbReference type="InterPro" id="IPR007250">
    <property type="entry name" value="HSP9_HSP12"/>
</dbReference>
<dbReference type="EMBL" id="LWDF02000077">
    <property type="protein sequence ID" value="KAE8258241.1"/>
    <property type="molecule type" value="Genomic_DNA"/>
</dbReference>
<dbReference type="Pfam" id="PF04119">
    <property type="entry name" value="HSP9_HSP12"/>
    <property type="match status" value="1"/>
</dbReference>
<feature type="compositionally biased region" description="Polar residues" evidence="1">
    <location>
        <begin position="1"/>
        <end position="10"/>
    </location>
</feature>
<evidence type="ECO:0000313" key="3">
    <source>
        <dbReference type="Proteomes" id="UP000077521"/>
    </source>
</evidence>
<dbReference type="AlphaFoldDB" id="A0A177TUN9"/>
<feature type="compositionally biased region" description="Polar residues" evidence="1">
    <location>
        <begin position="167"/>
        <end position="182"/>
    </location>
</feature>
<gene>
    <name evidence="2" type="ORF">A4X13_0g1801</name>
</gene>
<accession>A0A177TUN9</accession>
<evidence type="ECO:0000256" key="1">
    <source>
        <dbReference type="SAM" id="MobiDB-lite"/>
    </source>
</evidence>
<comment type="caution">
    <text evidence="2">The sequence shown here is derived from an EMBL/GenBank/DDBJ whole genome shotgun (WGS) entry which is preliminary data.</text>
</comment>
<feature type="compositionally biased region" description="Low complexity" evidence="1">
    <location>
        <begin position="127"/>
        <end position="143"/>
    </location>
</feature>
<feature type="region of interest" description="Disordered" evidence="1">
    <location>
        <begin position="1"/>
        <end position="20"/>
    </location>
</feature>
<organism evidence="2 3">
    <name type="scientific">Tilletia indica</name>
    <dbReference type="NCBI Taxonomy" id="43049"/>
    <lineage>
        <taxon>Eukaryota</taxon>
        <taxon>Fungi</taxon>
        <taxon>Dikarya</taxon>
        <taxon>Basidiomycota</taxon>
        <taxon>Ustilaginomycotina</taxon>
        <taxon>Exobasidiomycetes</taxon>
        <taxon>Tilletiales</taxon>
        <taxon>Tilletiaceae</taxon>
        <taxon>Tilletia</taxon>
    </lineage>
</organism>
<feature type="compositionally biased region" description="Low complexity" evidence="1">
    <location>
        <begin position="212"/>
        <end position="224"/>
    </location>
</feature>
<feature type="compositionally biased region" description="Polar residues" evidence="1">
    <location>
        <begin position="193"/>
        <end position="209"/>
    </location>
</feature>